<organism evidence="4 5">
    <name type="scientific">Sinomonas atrocyanea</name>
    <dbReference type="NCBI Taxonomy" id="37927"/>
    <lineage>
        <taxon>Bacteria</taxon>
        <taxon>Bacillati</taxon>
        <taxon>Actinomycetota</taxon>
        <taxon>Actinomycetes</taxon>
        <taxon>Micrococcales</taxon>
        <taxon>Micrococcaceae</taxon>
        <taxon>Sinomonas</taxon>
    </lineage>
</organism>
<sequence>MNEATTAIAPLRAAALVGAFDGSQLDGTVIAVNDQSGDVLAHDGALRDVLRVLAAHAASKLIPTIVYCLRSGARALQAPGGPTVSVPAGIGDRTPPTVAIDVLLEYCLRSPTPILLVLDWADHLLPADQLPTANGDTARIIEQLADVAANPAFRRGGHVVAVLSRGGSLGPQLTQLPGFSVLNLGLPGHAERRTAIEQMLNSPRRPLVLAPGFDAAAAARATGALRLYDISVMREHTSPEHPLTAEGVRERAQAVFERALQGIARVDTTRVVIGRDLVGLPQLRVLLEDHALDPEAPLRVGFYGPAGTGKSIGARAVATSLDAPLILPETLKEQWVGASERNAVRFLATLESLKPAVTLIDDQNDALTADRERSSHGDPNGISGSLTGLFLDRFGDPTGMAGVHLVIASNYARRIDPAMKSRIKCVPFLPPGLDDLAAQMEAAARSRSWDLEPGAALQALLEHPRRLTSRDAVTVLAEARTRALRARHPVIAGSDVVESLTDYNPGIDAAVERQTLEALEATTFTSHLPWMAARRLGEASTQPPTELHEFVHADGSLDRDRITERLNELEAQRAR</sequence>
<dbReference type="Pfam" id="PF00004">
    <property type="entry name" value="AAA"/>
    <property type="match status" value="1"/>
</dbReference>
<feature type="domain" description="ATPase AAA-type core" evidence="3">
    <location>
        <begin position="302"/>
        <end position="424"/>
    </location>
</feature>
<dbReference type="GO" id="GO:0005524">
    <property type="term" value="F:ATP binding"/>
    <property type="evidence" value="ECO:0007669"/>
    <property type="project" value="UniProtKB-KW"/>
</dbReference>
<dbReference type="InterPro" id="IPR003959">
    <property type="entry name" value="ATPase_AAA_core"/>
</dbReference>
<proteinExistence type="predicted"/>
<dbReference type="InterPro" id="IPR050221">
    <property type="entry name" value="26S_Proteasome_ATPase"/>
</dbReference>
<dbReference type="AlphaFoldDB" id="A0A126ZY76"/>
<dbReference type="PANTHER" id="PTHR23073">
    <property type="entry name" value="26S PROTEASOME REGULATORY SUBUNIT"/>
    <property type="match status" value="1"/>
</dbReference>
<evidence type="ECO:0000313" key="4">
    <source>
        <dbReference type="EMBL" id="AMM31531.1"/>
    </source>
</evidence>
<dbReference type="SUPFAM" id="SSF52540">
    <property type="entry name" value="P-loop containing nucleoside triphosphate hydrolases"/>
    <property type="match status" value="1"/>
</dbReference>
<dbReference type="KEGG" id="satk:SA2016_0843"/>
<evidence type="ECO:0000256" key="2">
    <source>
        <dbReference type="ARBA" id="ARBA00022840"/>
    </source>
</evidence>
<gene>
    <name evidence="4" type="ORF">SA2016_0843</name>
</gene>
<evidence type="ECO:0000256" key="1">
    <source>
        <dbReference type="ARBA" id="ARBA00022741"/>
    </source>
</evidence>
<dbReference type="Proteomes" id="UP000070134">
    <property type="component" value="Chromosome"/>
</dbReference>
<dbReference type="STRING" id="37927.SA2016_0843"/>
<dbReference type="InterPro" id="IPR027417">
    <property type="entry name" value="P-loop_NTPase"/>
</dbReference>
<keyword evidence="5" id="KW-1185">Reference proteome</keyword>
<evidence type="ECO:0000313" key="5">
    <source>
        <dbReference type="Proteomes" id="UP000070134"/>
    </source>
</evidence>
<dbReference type="RefSeq" id="WP_066495625.1">
    <property type="nucleotide sequence ID" value="NZ_BMKT01000017.1"/>
</dbReference>
<keyword evidence="2" id="KW-0067">ATP-binding</keyword>
<reference evidence="4 5" key="1">
    <citation type="submission" date="2016-02" db="EMBL/GenBank/DDBJ databases">
        <title>Complete genome of Sinomonas atrocyanea KCTC 3377.</title>
        <authorList>
            <person name="Kim K.M."/>
        </authorList>
    </citation>
    <scope>NUCLEOTIDE SEQUENCE [LARGE SCALE GENOMIC DNA]</scope>
    <source>
        <strain evidence="4 5">KCTC 3377</strain>
    </source>
</reference>
<evidence type="ECO:0000259" key="3">
    <source>
        <dbReference type="Pfam" id="PF00004"/>
    </source>
</evidence>
<dbReference type="Gene3D" id="3.40.50.300">
    <property type="entry name" value="P-loop containing nucleotide triphosphate hydrolases"/>
    <property type="match status" value="1"/>
</dbReference>
<keyword evidence="1" id="KW-0547">Nucleotide-binding</keyword>
<protein>
    <recommendedName>
        <fullName evidence="3">ATPase AAA-type core domain-containing protein</fullName>
    </recommendedName>
</protein>
<dbReference type="EMBL" id="CP014518">
    <property type="protein sequence ID" value="AMM31531.1"/>
    <property type="molecule type" value="Genomic_DNA"/>
</dbReference>
<name>A0A126ZY76_9MICC</name>
<accession>A0A126ZY76</accession>
<dbReference type="GO" id="GO:0016887">
    <property type="term" value="F:ATP hydrolysis activity"/>
    <property type="evidence" value="ECO:0007669"/>
    <property type="project" value="InterPro"/>
</dbReference>